<comment type="caution">
    <text evidence="2">The sequence shown here is derived from an EMBL/GenBank/DDBJ whole genome shotgun (WGS) entry which is preliminary data.</text>
</comment>
<evidence type="ECO:0000256" key="1">
    <source>
        <dbReference type="SAM" id="Phobius"/>
    </source>
</evidence>
<evidence type="ECO:0000313" key="2">
    <source>
        <dbReference type="EMBL" id="HIV01398.1"/>
    </source>
</evidence>
<dbReference type="AlphaFoldDB" id="A0A9D1NF97"/>
<proteinExistence type="predicted"/>
<name>A0A9D1NF97_9FIRM</name>
<accession>A0A9D1NF97</accession>
<keyword evidence="1" id="KW-0472">Membrane</keyword>
<keyword evidence="1" id="KW-0812">Transmembrane</keyword>
<feature type="transmembrane region" description="Helical" evidence="1">
    <location>
        <begin position="7"/>
        <end position="28"/>
    </location>
</feature>
<gene>
    <name evidence="2" type="ORF">IAA62_02455</name>
</gene>
<keyword evidence="1" id="KW-1133">Transmembrane helix</keyword>
<organism evidence="2 3">
    <name type="scientific">Candidatus Caccopulliclostridium gallistercoris</name>
    <dbReference type="NCBI Taxonomy" id="2840719"/>
    <lineage>
        <taxon>Bacteria</taxon>
        <taxon>Bacillati</taxon>
        <taxon>Bacillota</taxon>
        <taxon>Clostridia</taxon>
        <taxon>Candidatus Caccopulliclostridium</taxon>
    </lineage>
</organism>
<evidence type="ECO:0008006" key="4">
    <source>
        <dbReference type="Google" id="ProtNLM"/>
    </source>
</evidence>
<protein>
    <recommendedName>
        <fullName evidence="4">SHOCT domain-containing protein</fullName>
    </recommendedName>
</protein>
<evidence type="ECO:0000313" key="3">
    <source>
        <dbReference type="Proteomes" id="UP000886861"/>
    </source>
</evidence>
<reference evidence="2" key="1">
    <citation type="submission" date="2020-10" db="EMBL/GenBank/DDBJ databases">
        <authorList>
            <person name="Gilroy R."/>
        </authorList>
    </citation>
    <scope>NUCLEOTIDE SEQUENCE</scope>
    <source>
        <strain evidence="2">CHK186-9395</strain>
    </source>
</reference>
<dbReference type="EMBL" id="DVOJ01000008">
    <property type="protein sequence ID" value="HIV01398.1"/>
    <property type="molecule type" value="Genomic_DNA"/>
</dbReference>
<feature type="transmembrane region" description="Helical" evidence="1">
    <location>
        <begin position="74"/>
        <end position="94"/>
    </location>
</feature>
<sequence>MKDPRKTILISGIICLVIAILASVNIYLDIVRSLPIYLIVYDAISIIISFGIGIYMIVVSRLDLKKLIKQQKVFLVLTFIAIFGSFITFLITFYTNFVLSSFLRYRVIYRKQANTDVIDIENATIQDKADYLAKEIAKLEKKKEKGEISEEEFLKLKSELINKFL</sequence>
<dbReference type="Proteomes" id="UP000886861">
    <property type="component" value="Unassembled WGS sequence"/>
</dbReference>
<feature type="transmembrane region" description="Helical" evidence="1">
    <location>
        <begin position="34"/>
        <end position="62"/>
    </location>
</feature>
<reference evidence="2" key="2">
    <citation type="journal article" date="2021" name="PeerJ">
        <title>Extensive microbial diversity within the chicken gut microbiome revealed by metagenomics and culture.</title>
        <authorList>
            <person name="Gilroy R."/>
            <person name="Ravi A."/>
            <person name="Getino M."/>
            <person name="Pursley I."/>
            <person name="Horton D.L."/>
            <person name="Alikhan N.F."/>
            <person name="Baker D."/>
            <person name="Gharbi K."/>
            <person name="Hall N."/>
            <person name="Watson M."/>
            <person name="Adriaenssens E.M."/>
            <person name="Foster-Nyarko E."/>
            <person name="Jarju S."/>
            <person name="Secka A."/>
            <person name="Antonio M."/>
            <person name="Oren A."/>
            <person name="Chaudhuri R.R."/>
            <person name="La Ragione R."/>
            <person name="Hildebrand F."/>
            <person name="Pallen M.J."/>
        </authorList>
    </citation>
    <scope>NUCLEOTIDE SEQUENCE</scope>
    <source>
        <strain evidence="2">CHK186-9395</strain>
    </source>
</reference>